<gene>
    <name evidence="5" type="ORF">UFOPK1722_01973</name>
</gene>
<keyword evidence="3" id="KW-0472">Membrane</keyword>
<feature type="domain" description="Leucine-binding protein" evidence="4">
    <location>
        <begin position="172"/>
        <end position="485"/>
    </location>
</feature>
<protein>
    <submittedName>
        <fullName evidence="5">Unannotated protein</fullName>
    </submittedName>
</protein>
<accession>A0A6J6GBC2</accession>
<evidence type="ECO:0000256" key="2">
    <source>
        <dbReference type="SAM" id="MobiDB-lite"/>
    </source>
</evidence>
<feature type="region of interest" description="Disordered" evidence="2">
    <location>
        <begin position="42"/>
        <end position="75"/>
    </location>
</feature>
<name>A0A6J6GBC2_9ZZZZ</name>
<reference evidence="5" key="1">
    <citation type="submission" date="2020-05" db="EMBL/GenBank/DDBJ databases">
        <authorList>
            <person name="Chiriac C."/>
            <person name="Salcher M."/>
            <person name="Ghai R."/>
            <person name="Kavagutti S V."/>
        </authorList>
    </citation>
    <scope>NUCLEOTIDE SEQUENCE</scope>
</reference>
<dbReference type="InterPro" id="IPR028081">
    <property type="entry name" value="Leu-bd"/>
</dbReference>
<sequence>MQPASSGAAGSGGSSSLKKWGPIGAIVAVIVIVVAVVLSSGGGDSGDDAEPAGTEAPSDSTATSEPSGSTEWEYPLSIDEATERGIADTIDWGSRCDVERGALAVPDYFAPTCMAPFEGDNGGETGPGVTADEITIVHYMGPDSDPIINYITSAVKVDETNAQESETIEGFIEYFQTYYEFYGRTIKYVAYESTGFANDEVTARADAQRIVEDYKPFAVIGGPALTNAFADELAARETLCISCGGGSAEWFAERDPYVWALDASAEQKQVHVVEFIAKQLAGKPASHAGDALKSDTRTFALVYEASGGAESERLADLMESRLQEQGVEVALRLPYTLDPGTIQQQASQIVAKMKDAGVTTVIMATDPVAPGDFTREATAQEYEPEWLVAAATLTDTNAFGRGYDQAQWSRAFGVTSLAARVDPTVAGTNVLYKWFHGADAPARMSSPVFMPGFNLLASALQSTGPNLNYETFTKTIRSFATTPGITASFLSWGDQGYWEASDYNGVDDATVFWWDADEVGLDENNREGAGMMKFVDGGKRYLPGEWPSQDKLFVDEGAVALYATPPAEETPPAYPSPAG</sequence>
<dbReference type="InterPro" id="IPR028082">
    <property type="entry name" value="Peripla_BP_I"/>
</dbReference>
<evidence type="ECO:0000256" key="3">
    <source>
        <dbReference type="SAM" id="Phobius"/>
    </source>
</evidence>
<feature type="transmembrane region" description="Helical" evidence="3">
    <location>
        <begin position="20"/>
        <end position="38"/>
    </location>
</feature>
<evidence type="ECO:0000259" key="4">
    <source>
        <dbReference type="Pfam" id="PF13458"/>
    </source>
</evidence>
<dbReference type="EMBL" id="CAEZTS010000252">
    <property type="protein sequence ID" value="CAB4597109.1"/>
    <property type="molecule type" value="Genomic_DNA"/>
</dbReference>
<evidence type="ECO:0000313" key="5">
    <source>
        <dbReference type="EMBL" id="CAB4597109.1"/>
    </source>
</evidence>
<proteinExistence type="predicted"/>
<dbReference type="Pfam" id="PF13458">
    <property type="entry name" value="Peripla_BP_6"/>
    <property type="match status" value="1"/>
</dbReference>
<keyword evidence="3" id="KW-0812">Transmembrane</keyword>
<dbReference type="SUPFAM" id="SSF53822">
    <property type="entry name" value="Periplasmic binding protein-like I"/>
    <property type="match status" value="1"/>
</dbReference>
<evidence type="ECO:0000256" key="1">
    <source>
        <dbReference type="ARBA" id="ARBA00022729"/>
    </source>
</evidence>
<dbReference type="AlphaFoldDB" id="A0A6J6GBC2"/>
<feature type="compositionally biased region" description="Polar residues" evidence="2">
    <location>
        <begin position="57"/>
        <end position="70"/>
    </location>
</feature>
<keyword evidence="3" id="KW-1133">Transmembrane helix</keyword>
<organism evidence="5">
    <name type="scientific">freshwater metagenome</name>
    <dbReference type="NCBI Taxonomy" id="449393"/>
    <lineage>
        <taxon>unclassified sequences</taxon>
        <taxon>metagenomes</taxon>
        <taxon>ecological metagenomes</taxon>
    </lineage>
</organism>
<keyword evidence="1" id="KW-0732">Signal</keyword>
<dbReference type="Gene3D" id="3.40.50.2300">
    <property type="match status" value="2"/>
</dbReference>